<evidence type="ECO:0000256" key="2">
    <source>
        <dbReference type="ARBA" id="ARBA00010788"/>
    </source>
</evidence>
<proteinExistence type="inferred from homology"/>
<evidence type="ECO:0000313" key="10">
    <source>
        <dbReference type="Proteomes" id="UP000663834"/>
    </source>
</evidence>
<dbReference type="GO" id="GO:0071013">
    <property type="term" value="C:catalytic step 2 spliceosome"/>
    <property type="evidence" value="ECO:0007669"/>
    <property type="project" value="TreeGrafter"/>
</dbReference>
<dbReference type="Pfam" id="PF05700">
    <property type="entry name" value="BCAS2"/>
    <property type="match status" value="1"/>
</dbReference>
<keyword evidence="7" id="KW-0539">Nucleus</keyword>
<dbReference type="Proteomes" id="UP000663834">
    <property type="component" value="Unassembled WGS sequence"/>
</dbReference>
<evidence type="ECO:0000256" key="8">
    <source>
        <dbReference type="SAM" id="Coils"/>
    </source>
</evidence>
<keyword evidence="5" id="KW-0747">Spliceosome</keyword>
<dbReference type="PANTHER" id="PTHR13296:SF0">
    <property type="entry name" value="PRE-MRNA-SPLICING FACTOR SPF27"/>
    <property type="match status" value="1"/>
</dbReference>
<dbReference type="GO" id="GO:0000974">
    <property type="term" value="C:Prp19 complex"/>
    <property type="evidence" value="ECO:0007669"/>
    <property type="project" value="TreeGrafter"/>
</dbReference>
<dbReference type="PANTHER" id="PTHR13296">
    <property type="entry name" value="BCAS2 PROTEIN"/>
    <property type="match status" value="1"/>
</dbReference>
<comment type="similarity">
    <text evidence="2">Belongs to the SPF27 family.</text>
</comment>
<accession>A0A815D318</accession>
<evidence type="ECO:0000256" key="3">
    <source>
        <dbReference type="ARBA" id="ARBA00014158"/>
    </source>
</evidence>
<gene>
    <name evidence="9" type="ORF">KQP761_LOCUS4528</name>
</gene>
<keyword evidence="8" id="KW-0175">Coiled coil</keyword>
<dbReference type="GO" id="GO:0006397">
    <property type="term" value="P:mRNA processing"/>
    <property type="evidence" value="ECO:0007669"/>
    <property type="project" value="UniProtKB-KW"/>
</dbReference>
<evidence type="ECO:0000313" key="9">
    <source>
        <dbReference type="EMBL" id="CAF1295917.1"/>
    </source>
</evidence>
<keyword evidence="6" id="KW-0508">mRNA splicing</keyword>
<feature type="coiled-coil region" evidence="8">
    <location>
        <begin position="154"/>
        <end position="181"/>
    </location>
</feature>
<keyword evidence="4" id="KW-0507">mRNA processing</keyword>
<dbReference type="AlphaFoldDB" id="A0A815D318"/>
<sequence>MTNFTSSSLVIHHSNHAHGQQAAPDVVVDALPYYDSGYDEPGAREAALSLVEDETRRYKPTKNYLEQLGQPLYHTFETEIMKTEFERLSNRLPMEMLSMKRYELPAPPSGKQTDFTAWNECVENSYAQLEHQQTRILNLELMWDYGANTWKIYNTTLQTMLEQAQKQLLELRKHIQEINFQRKNEQTQAGTKLSAREQTWVGLVGKNYEIECAINELEKEVGSIRKQTKSNGIVASEQ</sequence>
<dbReference type="OrthoDB" id="205794at2759"/>
<comment type="caution">
    <text evidence="9">The sequence shown here is derived from an EMBL/GenBank/DDBJ whole genome shotgun (WGS) entry which is preliminary data.</text>
</comment>
<evidence type="ECO:0000256" key="6">
    <source>
        <dbReference type="ARBA" id="ARBA00023187"/>
    </source>
</evidence>
<organism evidence="9 10">
    <name type="scientific">Rotaria magnacalcarata</name>
    <dbReference type="NCBI Taxonomy" id="392030"/>
    <lineage>
        <taxon>Eukaryota</taxon>
        <taxon>Metazoa</taxon>
        <taxon>Spiralia</taxon>
        <taxon>Gnathifera</taxon>
        <taxon>Rotifera</taxon>
        <taxon>Eurotatoria</taxon>
        <taxon>Bdelloidea</taxon>
        <taxon>Philodinida</taxon>
        <taxon>Philodinidae</taxon>
        <taxon>Rotaria</taxon>
    </lineage>
</organism>
<evidence type="ECO:0000256" key="7">
    <source>
        <dbReference type="ARBA" id="ARBA00023242"/>
    </source>
</evidence>
<dbReference type="InterPro" id="IPR008409">
    <property type="entry name" value="SPF27"/>
</dbReference>
<dbReference type="GO" id="GO:0071011">
    <property type="term" value="C:precatalytic spliceosome"/>
    <property type="evidence" value="ECO:0007669"/>
    <property type="project" value="TreeGrafter"/>
</dbReference>
<dbReference type="GO" id="GO:0008380">
    <property type="term" value="P:RNA splicing"/>
    <property type="evidence" value="ECO:0007669"/>
    <property type="project" value="UniProtKB-KW"/>
</dbReference>
<evidence type="ECO:0000256" key="4">
    <source>
        <dbReference type="ARBA" id="ARBA00022664"/>
    </source>
</evidence>
<comment type="subcellular location">
    <subcellularLocation>
        <location evidence="1">Nucleus</location>
    </subcellularLocation>
</comment>
<dbReference type="EMBL" id="CAJNOW010000834">
    <property type="protein sequence ID" value="CAF1295917.1"/>
    <property type="molecule type" value="Genomic_DNA"/>
</dbReference>
<reference evidence="9" key="1">
    <citation type="submission" date="2021-02" db="EMBL/GenBank/DDBJ databases">
        <authorList>
            <person name="Nowell W R."/>
        </authorList>
    </citation>
    <scope>NUCLEOTIDE SEQUENCE</scope>
</reference>
<evidence type="ECO:0000256" key="5">
    <source>
        <dbReference type="ARBA" id="ARBA00022728"/>
    </source>
</evidence>
<name>A0A815D318_9BILA</name>
<protein>
    <recommendedName>
        <fullName evidence="3">Pre-mRNA-splicing factor SPF27</fullName>
    </recommendedName>
</protein>
<evidence type="ECO:0000256" key="1">
    <source>
        <dbReference type="ARBA" id="ARBA00004123"/>
    </source>
</evidence>